<name>A0A8J3MR70_9CHLR</name>
<evidence type="ECO:0000256" key="2">
    <source>
        <dbReference type="ARBA" id="ARBA00023125"/>
    </source>
</evidence>
<dbReference type="PANTHER" id="PTHR44688">
    <property type="entry name" value="DNA-BINDING TRANSCRIPTIONAL ACTIVATOR DEVR_DOSR"/>
    <property type="match status" value="1"/>
</dbReference>
<dbReference type="Pfam" id="PF00196">
    <property type="entry name" value="GerE"/>
    <property type="match status" value="1"/>
</dbReference>
<dbReference type="SUPFAM" id="SSF46894">
    <property type="entry name" value="C-terminal effector domain of the bipartite response regulators"/>
    <property type="match status" value="1"/>
</dbReference>
<dbReference type="Gene3D" id="1.25.40.10">
    <property type="entry name" value="Tetratricopeptide repeat domain"/>
    <property type="match status" value="1"/>
</dbReference>
<dbReference type="InterPro" id="IPR016032">
    <property type="entry name" value="Sig_transdc_resp-reg_C-effctor"/>
</dbReference>
<dbReference type="InterPro" id="IPR059106">
    <property type="entry name" value="WHD_MalT"/>
</dbReference>
<dbReference type="InterPro" id="IPR027417">
    <property type="entry name" value="P-loop_NTPase"/>
</dbReference>
<dbReference type="EMBL" id="BNJF01000001">
    <property type="protein sequence ID" value="GHO42005.1"/>
    <property type="molecule type" value="Genomic_DNA"/>
</dbReference>
<keyword evidence="3" id="KW-0804">Transcription</keyword>
<dbReference type="InterPro" id="IPR041617">
    <property type="entry name" value="TPR_MalT"/>
</dbReference>
<dbReference type="InterPro" id="IPR011990">
    <property type="entry name" value="TPR-like_helical_dom_sf"/>
</dbReference>
<evidence type="ECO:0000313" key="6">
    <source>
        <dbReference type="Proteomes" id="UP000612362"/>
    </source>
</evidence>
<dbReference type="GO" id="GO:0006355">
    <property type="term" value="P:regulation of DNA-templated transcription"/>
    <property type="evidence" value="ECO:0007669"/>
    <property type="project" value="InterPro"/>
</dbReference>
<comment type="caution">
    <text evidence="5">The sequence shown here is derived from an EMBL/GenBank/DDBJ whole genome shotgun (WGS) entry which is preliminary data.</text>
</comment>
<evidence type="ECO:0000256" key="1">
    <source>
        <dbReference type="ARBA" id="ARBA00023015"/>
    </source>
</evidence>
<dbReference type="Pfam" id="PF17874">
    <property type="entry name" value="TPR_MalT"/>
    <property type="match status" value="1"/>
</dbReference>
<keyword evidence="6" id="KW-1185">Reference proteome</keyword>
<dbReference type="AlphaFoldDB" id="A0A8J3MR70"/>
<dbReference type="PANTHER" id="PTHR44688:SF16">
    <property type="entry name" value="DNA-BINDING TRANSCRIPTIONAL ACTIVATOR DEVR_DOSR"/>
    <property type="match status" value="1"/>
</dbReference>
<dbReference type="GO" id="GO:0003677">
    <property type="term" value="F:DNA binding"/>
    <property type="evidence" value="ECO:0007669"/>
    <property type="project" value="UniProtKB-KW"/>
</dbReference>
<proteinExistence type="predicted"/>
<dbReference type="PRINTS" id="PR00038">
    <property type="entry name" value="HTHLUXR"/>
</dbReference>
<reference evidence="5" key="1">
    <citation type="submission" date="2020-10" db="EMBL/GenBank/DDBJ databases">
        <title>Taxonomic study of unclassified bacteria belonging to the class Ktedonobacteria.</title>
        <authorList>
            <person name="Yabe S."/>
            <person name="Wang C.M."/>
            <person name="Zheng Y."/>
            <person name="Sakai Y."/>
            <person name="Cavaletti L."/>
            <person name="Monciardini P."/>
            <person name="Donadio S."/>
        </authorList>
    </citation>
    <scope>NUCLEOTIDE SEQUENCE</scope>
    <source>
        <strain evidence="5">SOSP1-1</strain>
    </source>
</reference>
<dbReference type="InterPro" id="IPR000792">
    <property type="entry name" value="Tscrpt_reg_LuxR_C"/>
</dbReference>
<evidence type="ECO:0000259" key="4">
    <source>
        <dbReference type="PROSITE" id="PS50043"/>
    </source>
</evidence>
<dbReference type="InterPro" id="IPR036388">
    <property type="entry name" value="WH-like_DNA-bd_sf"/>
</dbReference>
<feature type="domain" description="HTH luxR-type" evidence="4">
    <location>
        <begin position="932"/>
        <end position="997"/>
    </location>
</feature>
<dbReference type="Gene3D" id="1.10.10.10">
    <property type="entry name" value="Winged helix-like DNA-binding domain superfamily/Winged helix DNA-binding domain"/>
    <property type="match status" value="1"/>
</dbReference>
<gene>
    <name evidence="5" type="primary">malT_2</name>
    <name evidence="5" type="ORF">KSX_01680</name>
</gene>
<organism evidence="5 6">
    <name type="scientific">Ktedonospora formicarum</name>
    <dbReference type="NCBI Taxonomy" id="2778364"/>
    <lineage>
        <taxon>Bacteria</taxon>
        <taxon>Bacillati</taxon>
        <taxon>Chloroflexota</taxon>
        <taxon>Ktedonobacteria</taxon>
        <taxon>Ktedonobacterales</taxon>
        <taxon>Ktedonobacteraceae</taxon>
        <taxon>Ktedonospora</taxon>
    </lineage>
</organism>
<dbReference type="SMART" id="SM00421">
    <property type="entry name" value="HTH_LUXR"/>
    <property type="match status" value="1"/>
</dbReference>
<dbReference type="Pfam" id="PF25873">
    <property type="entry name" value="WHD_MalT"/>
    <property type="match status" value="1"/>
</dbReference>
<sequence length="999" mass="111928">MQRGGTYWYAYRRKERRMVKRYLARSTDLTLSRLEMITAALNDDEVFSGSDPLADVEVCSQMGAKKIQATSLPNSSPSAQLLLATRLHIPRLPMQHVSRPRLLTLLLQGIQKSLTLVSAPAGSGKTTLLAEWASTTPLPLAWITLEPTDNDPLVFFSYLKAALASLDTRVESAIQDYQCTDARDIKRVLTLILNDLTGLLKQDSILILDDYHVLTANAIHALLSFLLDHLPTHLRLVIGTRVDPPLPLARLRARSELCEVRTEALRFASGEVEALVQTMGLALSSEATSLLEQHTEGWIAGVQLLSLALRGQSDATNFLQTFRGTHRFFLDYVSEEILTQQTPETQRFLLMSSILDRMTGSLCDAVTELPGSQIRLEALLRANLFISALDDTETWYRYHPLFANALRTQLQKLEPELIPQLYQRASDWHEMQNNIEEACDYAFWADDLPRAARLVARILPHMVEQGRIERLKYWLSQLPPDLIATSPQLYITMPWLRALGKRSPENTERALQRMEQYVQEQQQSKTVSWAEPRSVLTLFRALTALSQNNPLQAFNLVREALRNLTPHETDLSLLLRRFLLILLSLTYGARGDLATAEHILLDLSVSQPAESLSLIHMAATFLLGELRKAQGQLRKAETLYDGISQAFGARQDLPSMPLLLASFTLMRRACLLYEWNRLPEAASELQRVIEALPRAILEIIPPPGQSPLVTFGLWMQARIELAQGQSQSARHFLELVYKRPEIGEESSQGKGQTPIDIPTFAARLALACDQIEEAEHWIGTWKIRYDDAPITPLESRHVLAYLTLARILIARGRIQNSGMALSQALILLDCWRDGVLRLGFHGWLLEIQMLTALALQAQGKTSQALITLGPVLVQAEAEGYIRLFADEGYPMANLLAQVSAYTTASPDYIQKLQSAISCPRQIAHAPTGPEVWQALIEPLSARELEVLPLLAVGASNQQIADRLVISLNTAKRHVKHILAKLAVTNRTQAVARARELHLL</sequence>
<dbReference type="PROSITE" id="PS50043">
    <property type="entry name" value="HTH_LUXR_2"/>
    <property type="match status" value="1"/>
</dbReference>
<dbReference type="Proteomes" id="UP000612362">
    <property type="component" value="Unassembled WGS sequence"/>
</dbReference>
<evidence type="ECO:0000313" key="5">
    <source>
        <dbReference type="EMBL" id="GHO42005.1"/>
    </source>
</evidence>
<protein>
    <submittedName>
        <fullName evidence="5">Helix-turn-helix transcriptional regulator</fullName>
    </submittedName>
</protein>
<dbReference type="SUPFAM" id="SSF48452">
    <property type="entry name" value="TPR-like"/>
    <property type="match status" value="1"/>
</dbReference>
<dbReference type="SUPFAM" id="SSF52540">
    <property type="entry name" value="P-loop containing nucleoside triphosphate hydrolases"/>
    <property type="match status" value="1"/>
</dbReference>
<keyword evidence="1" id="KW-0805">Transcription regulation</keyword>
<evidence type="ECO:0000256" key="3">
    <source>
        <dbReference type="ARBA" id="ARBA00023163"/>
    </source>
</evidence>
<accession>A0A8J3MR70</accession>
<dbReference type="Gene3D" id="3.40.50.300">
    <property type="entry name" value="P-loop containing nucleotide triphosphate hydrolases"/>
    <property type="match status" value="1"/>
</dbReference>
<keyword evidence="2" id="KW-0238">DNA-binding</keyword>
<dbReference type="CDD" id="cd06170">
    <property type="entry name" value="LuxR_C_like"/>
    <property type="match status" value="1"/>
</dbReference>